<organism evidence="1 2">
    <name type="scientific">Suillus plorans</name>
    <dbReference type="NCBI Taxonomy" id="116603"/>
    <lineage>
        <taxon>Eukaryota</taxon>
        <taxon>Fungi</taxon>
        <taxon>Dikarya</taxon>
        <taxon>Basidiomycota</taxon>
        <taxon>Agaricomycotina</taxon>
        <taxon>Agaricomycetes</taxon>
        <taxon>Agaricomycetidae</taxon>
        <taxon>Boletales</taxon>
        <taxon>Suillineae</taxon>
        <taxon>Suillaceae</taxon>
        <taxon>Suillus</taxon>
    </lineage>
</organism>
<protein>
    <submittedName>
        <fullName evidence="1">Uncharacterized protein</fullName>
    </submittedName>
</protein>
<sequence>MPISTSRKLVEAVIGDVLEVLATDLPQDPASELMVWAAAAGCRRISFQKKRSNPDFWRNDSVFVVMHDVIVVSPITATNLSLSKGLAADRARTVLAPEPSVGSTTAAAIQALFEKYDGPFTHKHIYSKLSPLGHPRLELEV</sequence>
<dbReference type="RefSeq" id="XP_041155824.1">
    <property type="nucleotide sequence ID" value="XM_041308893.1"/>
</dbReference>
<evidence type="ECO:0000313" key="2">
    <source>
        <dbReference type="Proteomes" id="UP000719766"/>
    </source>
</evidence>
<comment type="caution">
    <text evidence="1">The sequence shown here is derived from an EMBL/GenBank/DDBJ whole genome shotgun (WGS) entry which is preliminary data.</text>
</comment>
<name>A0A9P7DDZ5_9AGAM</name>
<dbReference type="AlphaFoldDB" id="A0A9P7DDZ5"/>
<accession>A0A9P7DDZ5</accession>
<dbReference type="GeneID" id="64602657"/>
<dbReference type="Proteomes" id="UP000719766">
    <property type="component" value="Unassembled WGS sequence"/>
</dbReference>
<evidence type="ECO:0000313" key="1">
    <source>
        <dbReference type="EMBL" id="KAG1788633.1"/>
    </source>
</evidence>
<dbReference type="EMBL" id="JABBWE010000066">
    <property type="protein sequence ID" value="KAG1788633.1"/>
    <property type="molecule type" value="Genomic_DNA"/>
</dbReference>
<dbReference type="OrthoDB" id="416741at2759"/>
<proteinExistence type="predicted"/>
<keyword evidence="2" id="KW-1185">Reference proteome</keyword>
<gene>
    <name evidence="1" type="ORF">HD556DRAFT_1496549</name>
</gene>
<reference evidence="1" key="1">
    <citation type="journal article" date="2020" name="New Phytol.">
        <title>Comparative genomics reveals dynamic genome evolution in host specialist ectomycorrhizal fungi.</title>
        <authorList>
            <person name="Lofgren L.A."/>
            <person name="Nguyen N.H."/>
            <person name="Vilgalys R."/>
            <person name="Ruytinx J."/>
            <person name="Liao H.L."/>
            <person name="Branco S."/>
            <person name="Kuo A."/>
            <person name="LaButti K."/>
            <person name="Lipzen A."/>
            <person name="Andreopoulos W."/>
            <person name="Pangilinan J."/>
            <person name="Riley R."/>
            <person name="Hundley H."/>
            <person name="Na H."/>
            <person name="Barry K."/>
            <person name="Grigoriev I.V."/>
            <person name="Stajich J.E."/>
            <person name="Kennedy P.G."/>
        </authorList>
    </citation>
    <scope>NUCLEOTIDE SEQUENCE</scope>
    <source>
        <strain evidence="1">S12</strain>
    </source>
</reference>